<dbReference type="FunFam" id="3.40.50.300:FF:000830">
    <property type="entry name" value="Endonuclease MutS2"/>
    <property type="match status" value="1"/>
</dbReference>
<evidence type="ECO:0000256" key="7">
    <source>
        <dbReference type="HAMAP-Rule" id="MF_00092"/>
    </source>
</evidence>
<comment type="caution">
    <text evidence="10">The sequence shown here is derived from an EMBL/GenBank/DDBJ whole genome shotgun (WGS) entry which is preliminary data.</text>
</comment>
<keyword evidence="8" id="KW-0175">Coiled coil</keyword>
<keyword evidence="11" id="KW-1185">Reference proteome</keyword>
<keyword evidence="4 7" id="KW-0067">ATP-binding</keyword>
<dbReference type="Pfam" id="PF00488">
    <property type="entry name" value="MutS_V"/>
    <property type="match status" value="1"/>
</dbReference>
<keyword evidence="5 7" id="KW-0694">RNA-binding</keyword>
<keyword evidence="3 7" id="KW-0378">Hydrolase</keyword>
<feature type="coiled-coil region" evidence="8">
    <location>
        <begin position="528"/>
        <end position="598"/>
    </location>
</feature>
<dbReference type="Pfam" id="PF01713">
    <property type="entry name" value="Smr"/>
    <property type="match status" value="1"/>
</dbReference>
<dbReference type="InterPro" id="IPR036063">
    <property type="entry name" value="Smr_dom_sf"/>
</dbReference>
<dbReference type="InterPro" id="IPR000432">
    <property type="entry name" value="DNA_mismatch_repair_MutS_C"/>
</dbReference>
<protein>
    <recommendedName>
        <fullName evidence="7">Endonuclease MutS2</fullName>
        <ecNumber evidence="7">3.1.-.-</ecNumber>
    </recommendedName>
    <alternativeName>
        <fullName evidence="7">Ribosome-associated protein quality control-upstream factor</fullName>
        <shortName evidence="7">RQC-upstream factor</shortName>
        <shortName evidence="7">RqcU</shortName>
        <ecNumber evidence="7">3.6.4.-</ecNumber>
    </alternativeName>
</protein>
<feature type="binding site" evidence="7">
    <location>
        <begin position="340"/>
        <end position="347"/>
    </location>
    <ligand>
        <name>ATP</name>
        <dbReference type="ChEBI" id="CHEBI:30616"/>
    </ligand>
</feature>
<dbReference type="Gene3D" id="3.40.50.300">
    <property type="entry name" value="P-loop containing nucleotide triphosphate hydrolases"/>
    <property type="match status" value="1"/>
</dbReference>
<comment type="function">
    <text evidence="7">Acts as a ribosome collision sensor, splitting the ribosome into its 2 subunits. Detects stalled/collided 70S ribosomes which it binds and splits by an ATP-hydrolysis driven conformational change. Acts upstream of the ribosome quality control system (RQC), a ribosome-associated complex that mediates the extraction of incompletely synthesized nascent chains from stalled ribosomes and their subsequent degradation. Probably generates substrates for RQC.</text>
</comment>
<reference evidence="10" key="2">
    <citation type="submission" date="2006-05" db="EMBL/GenBank/DDBJ databases">
        <title>Sequencing of the draft genome and assembly of Desulfuromonas acetoxidans DSM 684.</title>
        <authorList>
            <consortium name="US DOE Joint Genome Institute (JGI-PGF)"/>
            <person name="Copeland A."/>
            <person name="Lucas S."/>
            <person name="Lapidus A."/>
            <person name="Barry K."/>
            <person name="Detter J.C."/>
            <person name="Glavina del Rio T."/>
            <person name="Hammon N."/>
            <person name="Israni S."/>
            <person name="Dalin E."/>
            <person name="Tice H."/>
            <person name="Bruce D."/>
            <person name="Pitluck S."/>
            <person name="Richardson P."/>
        </authorList>
    </citation>
    <scope>NUCLEOTIDE SEQUENCE [LARGE SCALE GENOMIC DNA]</scope>
    <source>
        <strain evidence="10">DSM 684</strain>
    </source>
</reference>
<dbReference type="InterPro" id="IPR045076">
    <property type="entry name" value="MutS"/>
</dbReference>
<dbReference type="PANTHER" id="PTHR48466">
    <property type="entry name" value="OS10G0509000 PROTEIN-RELATED"/>
    <property type="match status" value="1"/>
</dbReference>
<keyword evidence="6 7" id="KW-0238">DNA-binding</keyword>
<name>Q1K283_DESA6</name>
<accession>Q1K283</accession>
<evidence type="ECO:0000313" key="10">
    <source>
        <dbReference type="EMBL" id="EAT16556.1"/>
    </source>
</evidence>
<dbReference type="GO" id="GO:0030983">
    <property type="term" value="F:mismatched DNA binding"/>
    <property type="evidence" value="ECO:0007669"/>
    <property type="project" value="InterPro"/>
</dbReference>
<keyword evidence="1 7" id="KW-0699">rRNA-binding</keyword>
<dbReference type="GO" id="GO:0016887">
    <property type="term" value="F:ATP hydrolysis activity"/>
    <property type="evidence" value="ECO:0007669"/>
    <property type="project" value="InterPro"/>
</dbReference>
<proteinExistence type="inferred from homology"/>
<dbReference type="PIRSF" id="PIRSF005814">
    <property type="entry name" value="MutS_YshD"/>
    <property type="match status" value="1"/>
</dbReference>
<comment type="similarity">
    <text evidence="7">Belongs to the DNA mismatch repair MutS family. MutS2 subfamily.</text>
</comment>
<organism evidence="10 11">
    <name type="scientific">Desulfuromonas acetoxidans (strain DSM 684 / 11070)</name>
    <dbReference type="NCBI Taxonomy" id="281689"/>
    <lineage>
        <taxon>Bacteria</taxon>
        <taxon>Pseudomonadati</taxon>
        <taxon>Thermodesulfobacteriota</taxon>
        <taxon>Desulfuromonadia</taxon>
        <taxon>Desulfuromonadales</taxon>
        <taxon>Desulfuromonadaceae</taxon>
        <taxon>Desulfuromonas</taxon>
    </lineage>
</organism>
<evidence type="ECO:0000256" key="6">
    <source>
        <dbReference type="ARBA" id="ARBA00023125"/>
    </source>
</evidence>
<sequence>MLQETLHVLEFNKVVSLLGLFTVTVPGKALTLALRPLQEREAVHASLQRVEEARAVREDKGTPPLGGSHDLHETLDRAKTEGVWLSAAALLEVAESLDAARACRGYFGNEAMAPLLAADVGELQLLAELREQIKASIGPAGDVLDEASWRLSDLRSQIKVLRGRIRAVLESMLSNSDYDGVFQDQIVTDRNGRYVVPVRADYRGRVKGFVHDESSSGQTLFIEPAAVLERNNTLQSLRREEQREIERILLELAAMVGEARGPLRRNQEILAQLDFTCAVARFAELTKACAPQLTTKRQLELREVRHPLLLLGSDGRPRAQKTVAIDLRLGKKHDTLIISGPNTGGKTVALKTVGLLFLMVSAGLPIPCHPHSRVYLFSRVFADIGDEQSIEENLSTFSGHLLRMRRILEQVDGDSLVLLDEAGTGTDPAEGGALALAVMDRLRAIGARTVVTTHLNMIKSCAYLESRVENAAVEFDPETLAPTYRLHYGVPGASSAFTIARNMGIPAKVLDRANQYLGSEERDGLAMVEQLNQVQNRLEQQLREAEELRNEAAAEQRKRLKLLKDFEAQREKLLDKARRRAEQLVNETQGKMKKLLKQARDMQGGDGRQQAELMRQVRESREELPTPVEVKRQRHAPDQLSEGELVRVVALNAEARVERLSGDEVELNVNGKVMRLPLSALEAFSPRRFAEAKTKRGGTKSQVDRSRFNPRLDVVGCRVEEALPQVERLIDDALLNNWKDISVVHGRGTGALRQAIQELLAHHRAVTSFHAADNAHGGTAVTEIELGD</sequence>
<dbReference type="GO" id="GO:0019843">
    <property type="term" value="F:rRNA binding"/>
    <property type="evidence" value="ECO:0007669"/>
    <property type="project" value="UniProtKB-UniRule"/>
</dbReference>
<dbReference type="SMART" id="SM00533">
    <property type="entry name" value="MUTSd"/>
    <property type="match status" value="1"/>
</dbReference>
<dbReference type="GO" id="GO:0043023">
    <property type="term" value="F:ribosomal large subunit binding"/>
    <property type="evidence" value="ECO:0007669"/>
    <property type="project" value="UniProtKB-UniRule"/>
</dbReference>
<evidence type="ECO:0000256" key="5">
    <source>
        <dbReference type="ARBA" id="ARBA00022884"/>
    </source>
</evidence>
<evidence type="ECO:0000313" key="11">
    <source>
        <dbReference type="Proteomes" id="UP000005695"/>
    </source>
</evidence>
<dbReference type="PANTHER" id="PTHR48466:SF2">
    <property type="entry name" value="OS10G0509000 PROTEIN"/>
    <property type="match status" value="1"/>
</dbReference>
<dbReference type="SMART" id="SM00463">
    <property type="entry name" value="SMR"/>
    <property type="match status" value="1"/>
</dbReference>
<comment type="function">
    <text evidence="7">Endonuclease that is involved in the suppression of homologous recombination and thus may have a key role in the control of bacterial genetic diversity.</text>
</comment>
<dbReference type="PROSITE" id="PS50828">
    <property type="entry name" value="SMR"/>
    <property type="match status" value="1"/>
</dbReference>
<dbReference type="EC" id="3.6.4.-" evidence="7"/>
<dbReference type="EC" id="3.1.-.-" evidence="7"/>
<evidence type="ECO:0000256" key="4">
    <source>
        <dbReference type="ARBA" id="ARBA00022840"/>
    </source>
</evidence>
<dbReference type="InterPro" id="IPR036187">
    <property type="entry name" value="DNA_mismatch_repair_MutS_sf"/>
</dbReference>
<dbReference type="GO" id="GO:0045910">
    <property type="term" value="P:negative regulation of DNA recombination"/>
    <property type="evidence" value="ECO:0007669"/>
    <property type="project" value="InterPro"/>
</dbReference>
<evidence type="ECO:0000256" key="1">
    <source>
        <dbReference type="ARBA" id="ARBA00022730"/>
    </source>
</evidence>
<keyword evidence="7" id="KW-0540">Nuclease</keyword>
<comment type="subunit">
    <text evidence="7">Homodimer. Binds to stalled ribosomes, contacting rRNA.</text>
</comment>
<dbReference type="EMBL" id="AAEW02000004">
    <property type="protein sequence ID" value="EAT16556.1"/>
    <property type="molecule type" value="Genomic_DNA"/>
</dbReference>
<evidence type="ECO:0000256" key="3">
    <source>
        <dbReference type="ARBA" id="ARBA00022801"/>
    </source>
</evidence>
<dbReference type="GO" id="GO:0140664">
    <property type="term" value="F:ATP-dependent DNA damage sensor activity"/>
    <property type="evidence" value="ECO:0007669"/>
    <property type="project" value="InterPro"/>
</dbReference>
<dbReference type="AlphaFoldDB" id="Q1K283"/>
<dbReference type="GO" id="GO:0004519">
    <property type="term" value="F:endonuclease activity"/>
    <property type="evidence" value="ECO:0007669"/>
    <property type="project" value="UniProtKB-UniRule"/>
</dbReference>
<dbReference type="GO" id="GO:0072344">
    <property type="term" value="P:rescue of stalled ribosome"/>
    <property type="evidence" value="ECO:0007669"/>
    <property type="project" value="UniProtKB-UniRule"/>
</dbReference>
<evidence type="ECO:0000256" key="8">
    <source>
        <dbReference type="SAM" id="Coils"/>
    </source>
</evidence>
<keyword evidence="2 7" id="KW-0547">Nucleotide-binding</keyword>
<dbReference type="InterPro" id="IPR005747">
    <property type="entry name" value="MutS2"/>
</dbReference>
<dbReference type="Gene3D" id="3.30.1370.110">
    <property type="match status" value="1"/>
</dbReference>
<dbReference type="Proteomes" id="UP000005695">
    <property type="component" value="Unassembled WGS sequence"/>
</dbReference>
<dbReference type="RefSeq" id="WP_005998543.1">
    <property type="nucleotide sequence ID" value="NZ_AAEW02000004.1"/>
</dbReference>
<feature type="domain" description="Smr" evidence="9">
    <location>
        <begin position="712"/>
        <end position="787"/>
    </location>
</feature>
<dbReference type="GO" id="GO:0006298">
    <property type="term" value="P:mismatch repair"/>
    <property type="evidence" value="ECO:0007669"/>
    <property type="project" value="InterPro"/>
</dbReference>
<dbReference type="NCBIfam" id="TIGR01069">
    <property type="entry name" value="mutS2"/>
    <property type="match status" value="1"/>
</dbReference>
<evidence type="ECO:0000256" key="2">
    <source>
        <dbReference type="ARBA" id="ARBA00022741"/>
    </source>
</evidence>
<dbReference type="InterPro" id="IPR002625">
    <property type="entry name" value="Smr_dom"/>
</dbReference>
<dbReference type="InterPro" id="IPR007696">
    <property type="entry name" value="DNA_mismatch_repair_MutS_core"/>
</dbReference>
<dbReference type="HAMAP" id="MF_00092">
    <property type="entry name" value="MutS2"/>
    <property type="match status" value="1"/>
</dbReference>
<evidence type="ECO:0000259" key="9">
    <source>
        <dbReference type="PROSITE" id="PS50828"/>
    </source>
</evidence>
<reference evidence="10" key="1">
    <citation type="submission" date="2006-05" db="EMBL/GenBank/DDBJ databases">
        <title>Annotation of the draft genome assembly of Desulfuromonas acetoxidans DSM 684.</title>
        <authorList>
            <consortium name="US DOE Joint Genome Institute (JGI-ORNL)"/>
            <person name="Larimer F."/>
            <person name="Land M."/>
            <person name="Hauser L."/>
        </authorList>
    </citation>
    <scope>NUCLEOTIDE SEQUENCE [LARGE SCALE GENOMIC DNA]</scope>
    <source>
        <strain evidence="10">DSM 684</strain>
    </source>
</reference>
<dbReference type="SUPFAM" id="SSF48334">
    <property type="entry name" value="DNA repair protein MutS, domain III"/>
    <property type="match status" value="1"/>
</dbReference>
<dbReference type="CDD" id="cd06503">
    <property type="entry name" value="ATP-synt_Fo_b"/>
    <property type="match status" value="1"/>
</dbReference>
<gene>
    <name evidence="7" type="primary">mutS2</name>
    <name evidence="7" type="synonym">rqcU</name>
    <name evidence="10" type="ORF">Dace_2651</name>
</gene>
<dbReference type="SUPFAM" id="SSF160443">
    <property type="entry name" value="SMR domain-like"/>
    <property type="match status" value="1"/>
</dbReference>
<dbReference type="InterPro" id="IPR027417">
    <property type="entry name" value="P-loop_NTPase"/>
</dbReference>
<dbReference type="GO" id="GO:0005524">
    <property type="term" value="F:ATP binding"/>
    <property type="evidence" value="ECO:0007669"/>
    <property type="project" value="UniProtKB-UniRule"/>
</dbReference>
<dbReference type="SUPFAM" id="SSF52540">
    <property type="entry name" value="P-loop containing nucleoside triphosphate hydrolases"/>
    <property type="match status" value="1"/>
</dbReference>
<keyword evidence="7" id="KW-0255">Endonuclease</keyword>
<dbReference type="SMART" id="SM00534">
    <property type="entry name" value="MUTSac"/>
    <property type="match status" value="1"/>
</dbReference>
<dbReference type="OrthoDB" id="9808166at2"/>